<name>A0A392VD94_9FABA</name>
<keyword evidence="2" id="KW-1185">Reference proteome</keyword>
<dbReference type="Proteomes" id="UP000265520">
    <property type="component" value="Unassembled WGS sequence"/>
</dbReference>
<accession>A0A392VD94</accession>
<comment type="caution">
    <text evidence="1">The sequence shown here is derived from an EMBL/GenBank/DDBJ whole genome shotgun (WGS) entry which is preliminary data.</text>
</comment>
<feature type="non-terminal residue" evidence="1">
    <location>
        <position position="1"/>
    </location>
</feature>
<dbReference type="EMBL" id="LXQA011137913">
    <property type="protein sequence ID" value="MCI86348.1"/>
    <property type="molecule type" value="Genomic_DNA"/>
</dbReference>
<protein>
    <submittedName>
        <fullName evidence="1">Uncharacterized protein</fullName>
    </submittedName>
</protein>
<proteinExistence type="predicted"/>
<dbReference type="AlphaFoldDB" id="A0A392VD94"/>
<evidence type="ECO:0000313" key="2">
    <source>
        <dbReference type="Proteomes" id="UP000265520"/>
    </source>
</evidence>
<reference evidence="1 2" key="1">
    <citation type="journal article" date="2018" name="Front. Plant Sci.">
        <title>Red Clover (Trifolium pratense) and Zigzag Clover (T. medium) - A Picture of Genomic Similarities and Differences.</title>
        <authorList>
            <person name="Dluhosova J."/>
            <person name="Istvanek J."/>
            <person name="Nedelnik J."/>
            <person name="Repkova J."/>
        </authorList>
    </citation>
    <scope>NUCLEOTIDE SEQUENCE [LARGE SCALE GENOMIC DNA]</scope>
    <source>
        <strain evidence="2">cv. 10/8</strain>
        <tissue evidence="1">Leaf</tissue>
    </source>
</reference>
<sequence length="59" mass="6490">FGAIIRDEYGEPMAAGTWRCDDSDEPLIAEAYAIYHQTVLLAQACSASNEWSLNQIVNA</sequence>
<evidence type="ECO:0000313" key="1">
    <source>
        <dbReference type="EMBL" id="MCI86348.1"/>
    </source>
</evidence>
<organism evidence="1 2">
    <name type="scientific">Trifolium medium</name>
    <dbReference type="NCBI Taxonomy" id="97028"/>
    <lineage>
        <taxon>Eukaryota</taxon>
        <taxon>Viridiplantae</taxon>
        <taxon>Streptophyta</taxon>
        <taxon>Embryophyta</taxon>
        <taxon>Tracheophyta</taxon>
        <taxon>Spermatophyta</taxon>
        <taxon>Magnoliopsida</taxon>
        <taxon>eudicotyledons</taxon>
        <taxon>Gunneridae</taxon>
        <taxon>Pentapetalae</taxon>
        <taxon>rosids</taxon>
        <taxon>fabids</taxon>
        <taxon>Fabales</taxon>
        <taxon>Fabaceae</taxon>
        <taxon>Papilionoideae</taxon>
        <taxon>50 kb inversion clade</taxon>
        <taxon>NPAAA clade</taxon>
        <taxon>Hologalegina</taxon>
        <taxon>IRL clade</taxon>
        <taxon>Trifolieae</taxon>
        <taxon>Trifolium</taxon>
    </lineage>
</organism>